<keyword evidence="4" id="KW-0564">Palmitate</keyword>
<accession>A0AAV3KBM8</accession>
<evidence type="ECO:0000313" key="8">
    <source>
        <dbReference type="EMBL" id="ERO58020.1"/>
    </source>
</evidence>
<dbReference type="SUPFAM" id="SSF110997">
    <property type="entry name" value="Sporulation related repeat"/>
    <property type="match status" value="1"/>
</dbReference>
<dbReference type="AlphaFoldDB" id="A0AAV3KBM8"/>
<dbReference type="Pfam" id="PF05036">
    <property type="entry name" value="SPOR"/>
    <property type="match status" value="1"/>
</dbReference>
<keyword evidence="4" id="KW-0472">Membrane</keyword>
<dbReference type="Proteomes" id="UP000017142">
    <property type="component" value="Unassembled WGS sequence"/>
</dbReference>
<dbReference type="GO" id="GO:0071555">
    <property type="term" value="P:cell wall organization"/>
    <property type="evidence" value="ECO:0007669"/>
    <property type="project" value="UniProtKB-KW"/>
</dbReference>
<dbReference type="PANTHER" id="PTHR34183">
    <property type="entry name" value="ENDOLYTIC PEPTIDOGLYCAN TRANSGLYCOSYLASE RLPA"/>
    <property type="match status" value="1"/>
</dbReference>
<organism evidence="8 9">
    <name type="scientific">Dickeya solani D s0432-1</name>
    <dbReference type="NCBI Taxonomy" id="1231725"/>
    <lineage>
        <taxon>Bacteria</taxon>
        <taxon>Pseudomonadati</taxon>
        <taxon>Pseudomonadota</taxon>
        <taxon>Gammaproteobacteria</taxon>
        <taxon>Enterobacterales</taxon>
        <taxon>Pectobacteriaceae</taxon>
        <taxon>Dickeya</taxon>
    </lineage>
</organism>
<dbReference type="GO" id="GO:0000270">
    <property type="term" value="P:peptidoglycan metabolic process"/>
    <property type="evidence" value="ECO:0007669"/>
    <property type="project" value="UniProtKB-UniRule"/>
</dbReference>
<dbReference type="GeneID" id="43519903"/>
<feature type="region of interest" description="Disordered" evidence="6">
    <location>
        <begin position="223"/>
        <end position="278"/>
    </location>
</feature>
<keyword evidence="8" id="KW-0132">Cell division</keyword>
<dbReference type="GO" id="GO:0009279">
    <property type="term" value="C:cell outer membrane"/>
    <property type="evidence" value="ECO:0007669"/>
    <property type="project" value="TreeGrafter"/>
</dbReference>
<dbReference type="CDD" id="cd22268">
    <property type="entry name" value="DPBB_RlpA-like"/>
    <property type="match status" value="1"/>
</dbReference>
<evidence type="ECO:0000256" key="5">
    <source>
        <dbReference type="RuleBase" id="RU003495"/>
    </source>
</evidence>
<sequence length="388" mass="40611">MRKDWVWIGAISLALAGCAVTEQPQSPSPQASAYNGPVEEIGGAEPRYEPYKPANMQDYSMNGKTYRIVKNPENFSESGFATWHDRESVGNRTATGEEFDVNAIAAAHPTLPIPSYVRVTNLSNGRRLVVRVNDRGPYTPGRIIDLTKGAADRLNLSNNTKVKVDFISVAPDGSLSGPGTIGTRVAKQSFALPSRPTLGSSGLGTPVMESAQTTTPAAMRPISNATLTPTTGDGASNIVSSNSSISNAGTPSGGSFLGAPKPLPSGVLEGSEPTPAATPARTTAIAPAVAAAPVAVQPSRTQPQAAVPAGSGNIVVQVGALSDQQRAQIWLKSLNERFRVPGKVTLNNGLYRIQLGPFQSRQQAADLQQRLSSEAQQPSFITTVSGAQ</sequence>
<evidence type="ECO:0000256" key="2">
    <source>
        <dbReference type="ARBA" id="ARBA00023239"/>
    </source>
</evidence>
<protein>
    <recommendedName>
        <fullName evidence="4">Endolytic peptidoglycan transglycosylase RlpA</fullName>
        <ecNumber evidence="4">4.2.2.-</ecNumber>
    </recommendedName>
</protein>
<comment type="similarity">
    <text evidence="4 5">Belongs to the RlpA family.</text>
</comment>
<dbReference type="NCBIfam" id="NF007953">
    <property type="entry name" value="PRK10672.1"/>
    <property type="match status" value="1"/>
</dbReference>
<dbReference type="EC" id="4.2.2.-" evidence="4"/>
<dbReference type="Gene3D" id="3.30.70.1070">
    <property type="entry name" value="Sporulation related repeat"/>
    <property type="match status" value="1"/>
</dbReference>
<dbReference type="PROSITE" id="PS51257">
    <property type="entry name" value="PROKAR_LIPOPROTEIN"/>
    <property type="match status" value="1"/>
</dbReference>
<dbReference type="SUPFAM" id="SSF50685">
    <property type="entry name" value="Barwin-like endoglucanases"/>
    <property type="match status" value="1"/>
</dbReference>
<dbReference type="InterPro" id="IPR007730">
    <property type="entry name" value="SPOR-like_dom"/>
</dbReference>
<evidence type="ECO:0000256" key="1">
    <source>
        <dbReference type="ARBA" id="ARBA00022729"/>
    </source>
</evidence>
<proteinExistence type="inferred from homology"/>
<comment type="function">
    <text evidence="4">Lytic transglycosylase with a strong preference for naked glycan strands that lack stem peptides.</text>
</comment>
<dbReference type="NCBIfam" id="TIGR00413">
    <property type="entry name" value="rlpA"/>
    <property type="match status" value="1"/>
</dbReference>
<evidence type="ECO:0000256" key="4">
    <source>
        <dbReference type="HAMAP-Rule" id="MF_02071"/>
    </source>
</evidence>
<feature type="compositionally biased region" description="Low complexity" evidence="6">
    <location>
        <begin position="236"/>
        <end position="247"/>
    </location>
</feature>
<dbReference type="PANTHER" id="PTHR34183:SF1">
    <property type="entry name" value="ENDOLYTIC PEPTIDOGLYCAN TRANSGLYCOSYLASE RLPA"/>
    <property type="match status" value="1"/>
</dbReference>
<dbReference type="InterPro" id="IPR036680">
    <property type="entry name" value="SPOR-like_sf"/>
</dbReference>
<keyword evidence="3 4" id="KW-0961">Cell wall biogenesis/degradation</keyword>
<keyword evidence="4 8" id="KW-0449">Lipoprotein</keyword>
<dbReference type="PROSITE" id="PS51724">
    <property type="entry name" value="SPOR"/>
    <property type="match status" value="1"/>
</dbReference>
<evidence type="ECO:0000256" key="3">
    <source>
        <dbReference type="ARBA" id="ARBA00023316"/>
    </source>
</evidence>
<evidence type="ECO:0000313" key="9">
    <source>
        <dbReference type="Proteomes" id="UP000017142"/>
    </source>
</evidence>
<dbReference type="RefSeq" id="WP_022632656.1">
    <property type="nucleotide sequence ID" value="NZ_AMWE01000002.1"/>
</dbReference>
<dbReference type="Pfam" id="PF03330">
    <property type="entry name" value="DPBB_1"/>
    <property type="match status" value="1"/>
</dbReference>
<comment type="subcellular location">
    <subcellularLocation>
        <location evidence="4">Cell membrane</location>
        <topology evidence="4">Lipid-anchor</topology>
    </subcellularLocation>
</comment>
<dbReference type="Gene3D" id="2.40.40.10">
    <property type="entry name" value="RlpA-like domain"/>
    <property type="match status" value="1"/>
</dbReference>
<dbReference type="InterPro" id="IPR012997">
    <property type="entry name" value="RplA"/>
</dbReference>
<reference evidence="9" key="1">
    <citation type="journal article" date="2013" name="Diversity">
        <title>Genome Sequence of Dickeya solani, a New soft Rot Pathogen of Potato, Suggests its Emergence May Be Related to a Novel Combination of Non-Ribosomal Peptide/Polyketide Synthetase Clusters.</title>
        <authorList>
            <person name="Garlant L."/>
            <person name="Koskinen P."/>
            <person name="Rouhiainen L."/>
            <person name="Laine P."/>
            <person name="Paulin L."/>
            <person name="Auvinen P."/>
            <person name="Holm L."/>
            <person name="Pirhonen M."/>
        </authorList>
    </citation>
    <scope>NUCLEOTIDE SEQUENCE [LARGE SCALE GENOMIC DNA]</scope>
    <source>
        <strain evidence="9">D s0432-1</strain>
    </source>
</reference>
<dbReference type="GO" id="GO:0051301">
    <property type="term" value="P:cell division"/>
    <property type="evidence" value="ECO:0007669"/>
    <property type="project" value="UniProtKB-KW"/>
</dbReference>
<dbReference type="HAMAP" id="MF_02071">
    <property type="entry name" value="RlpA"/>
    <property type="match status" value="1"/>
</dbReference>
<keyword evidence="8" id="KW-0131">Cell cycle</keyword>
<dbReference type="GO" id="GO:0008932">
    <property type="term" value="F:lytic endotransglycosylase activity"/>
    <property type="evidence" value="ECO:0007669"/>
    <property type="project" value="UniProtKB-UniRule"/>
</dbReference>
<keyword evidence="1" id="KW-0732">Signal</keyword>
<dbReference type="GO" id="GO:0042834">
    <property type="term" value="F:peptidoglycan binding"/>
    <property type="evidence" value="ECO:0007669"/>
    <property type="project" value="InterPro"/>
</dbReference>
<keyword evidence="4" id="KW-1003">Cell membrane</keyword>
<dbReference type="GO" id="GO:0005886">
    <property type="term" value="C:plasma membrane"/>
    <property type="evidence" value="ECO:0007669"/>
    <property type="project" value="UniProtKB-SubCell"/>
</dbReference>
<dbReference type="EMBL" id="AMWE01000002">
    <property type="protein sequence ID" value="ERO58020.1"/>
    <property type="molecule type" value="Genomic_DNA"/>
</dbReference>
<dbReference type="InterPro" id="IPR036908">
    <property type="entry name" value="RlpA-like_sf"/>
</dbReference>
<dbReference type="InterPro" id="IPR034718">
    <property type="entry name" value="RlpA"/>
</dbReference>
<keyword evidence="2 4" id="KW-0456">Lyase</keyword>
<gene>
    <name evidence="4" type="primary">rlpA</name>
    <name evidence="8" type="ORF">A544_1187</name>
</gene>
<dbReference type="InterPro" id="IPR009009">
    <property type="entry name" value="RlpA-like_DPBB"/>
</dbReference>
<evidence type="ECO:0000259" key="7">
    <source>
        <dbReference type="PROSITE" id="PS51724"/>
    </source>
</evidence>
<evidence type="ECO:0000256" key="6">
    <source>
        <dbReference type="SAM" id="MobiDB-lite"/>
    </source>
</evidence>
<feature type="domain" description="SPOR" evidence="7">
    <location>
        <begin position="308"/>
        <end position="384"/>
    </location>
</feature>
<feature type="compositionally biased region" description="Polar residues" evidence="6">
    <location>
        <begin position="223"/>
        <end position="234"/>
    </location>
</feature>
<name>A0AAV3KBM8_9GAMM</name>
<comment type="caution">
    <text evidence="8">The sequence shown here is derived from an EMBL/GenBank/DDBJ whole genome shotgun (WGS) entry which is preliminary data.</text>
</comment>